<dbReference type="InterPro" id="IPR032675">
    <property type="entry name" value="LRR_dom_sf"/>
</dbReference>
<proteinExistence type="predicted"/>
<dbReference type="Proteomes" id="UP000326799">
    <property type="component" value="Unassembled WGS sequence"/>
</dbReference>
<feature type="region of interest" description="Disordered" evidence="1">
    <location>
        <begin position="492"/>
        <end position="527"/>
    </location>
</feature>
<reference evidence="2 3" key="1">
    <citation type="submission" date="2019-04" db="EMBL/GenBank/DDBJ databases">
        <title>Fungal friends and foes A comparative genomics study of 23 Aspergillus species from section Flavi.</title>
        <authorList>
            <consortium name="DOE Joint Genome Institute"/>
            <person name="Kjaerbolling I."/>
            <person name="Vesth T.C."/>
            <person name="Frisvad J.C."/>
            <person name="Nybo J.L."/>
            <person name="Theobald S."/>
            <person name="Kildgaard S."/>
            <person name="Petersen T.I."/>
            <person name="Kuo A."/>
            <person name="Sato A."/>
            <person name="Lyhne E.K."/>
            <person name="Kogle M.E."/>
            <person name="Wiebenga A."/>
            <person name="Kun R.S."/>
            <person name="Lubbers R.J."/>
            <person name="Makela M.R."/>
            <person name="Barry K."/>
            <person name="Chovatia M."/>
            <person name="Clum A."/>
            <person name="Daum C."/>
            <person name="Haridas S."/>
            <person name="He G."/>
            <person name="LaButti K."/>
            <person name="Lipzen A."/>
            <person name="Mondo S."/>
            <person name="Pangilinan J."/>
            <person name="Riley R."/>
            <person name="Salamov A."/>
            <person name="Simmons B.A."/>
            <person name="Magnuson J.K."/>
            <person name="Henrissat B."/>
            <person name="Mortensen U.H."/>
            <person name="Larsen T.O."/>
            <person name="De vries R.P."/>
            <person name="Grigoriev I.V."/>
            <person name="Machida M."/>
            <person name="Baker S.E."/>
            <person name="Andersen M.R."/>
        </authorList>
    </citation>
    <scope>NUCLEOTIDE SEQUENCE [LARGE SCALE GENOMIC DNA]</scope>
    <source>
        <strain evidence="2 3">CBS 126849</strain>
    </source>
</reference>
<sequence length="588" mass="67340">MVANPYQYTRNPLVIAEIVGLVIEKVDMVPDLLNCACVNSIWTEPALRKLYRGSLNDMQFRTPGIDSLNCLLVASPGRFARNMSFVKHLLLAPEYPSRGCGNSSCRPLCFDVCRAMRSRALAELLLRTQPRGFTSLMIPFEMAHHGLELFSDHLGQETVEVVAINCTDLTRIICYPELGSPAGDFPNLKALTVYISEDDPELGGLYRLLRTRDLQFIHLEEWIGPHTMRQNYRVLSGKLLPYIRAHQNLRALVLDLAGCGNPLPEEGEEEELLWPRLKALYLHCADDQWLLQLSKFKELQIFKLLGRRFASSFNNSRFRTAAVAKCKHLRVVEIPILSLFDHNENNHGMNFLMDIVRGCPLLQRLSLPRVAGYFTRKMKEPLLFDLLSALPRLEVLELGMDFWVYGTELQDLPHHCPRLTFLDLNGAKLYVSLAQMSRTLPFRHLEFVRFKQILFKKPGYLMQEANFQTLATEWSRIFPKLRTIPCLAEFELDNDPSDGSEEDGASVRGDEKPSFPDADDDGTNSDWQSARSKLWEALSYVEADEYASEKFQHMWQTNFEIETIDWPVLSSEAFTYTWSHSFPLGGYC</sequence>
<name>A0A5N6FAQ1_9EURO</name>
<keyword evidence="3" id="KW-1185">Reference proteome</keyword>
<dbReference type="EMBL" id="ML733391">
    <property type="protein sequence ID" value="KAB8226717.1"/>
    <property type="molecule type" value="Genomic_DNA"/>
</dbReference>
<dbReference type="SUPFAM" id="SSF52047">
    <property type="entry name" value="RNI-like"/>
    <property type="match status" value="1"/>
</dbReference>
<accession>A0A5N6FAQ1</accession>
<organism evidence="2 3">
    <name type="scientific">Aspergillus novoparasiticus</name>
    <dbReference type="NCBI Taxonomy" id="986946"/>
    <lineage>
        <taxon>Eukaryota</taxon>
        <taxon>Fungi</taxon>
        <taxon>Dikarya</taxon>
        <taxon>Ascomycota</taxon>
        <taxon>Pezizomycotina</taxon>
        <taxon>Eurotiomycetes</taxon>
        <taxon>Eurotiomycetidae</taxon>
        <taxon>Eurotiales</taxon>
        <taxon>Aspergillaceae</taxon>
        <taxon>Aspergillus</taxon>
        <taxon>Aspergillus subgen. Circumdati</taxon>
    </lineage>
</organism>
<dbReference type="AlphaFoldDB" id="A0A5N6FAQ1"/>
<feature type="compositionally biased region" description="Acidic residues" evidence="1">
    <location>
        <begin position="492"/>
        <end position="504"/>
    </location>
</feature>
<dbReference type="Gene3D" id="3.80.10.10">
    <property type="entry name" value="Ribonuclease Inhibitor"/>
    <property type="match status" value="1"/>
</dbReference>
<protein>
    <submittedName>
        <fullName evidence="2">Uncharacterized protein</fullName>
    </submittedName>
</protein>
<evidence type="ECO:0000313" key="3">
    <source>
        <dbReference type="Proteomes" id="UP000326799"/>
    </source>
</evidence>
<evidence type="ECO:0000256" key="1">
    <source>
        <dbReference type="SAM" id="MobiDB-lite"/>
    </source>
</evidence>
<evidence type="ECO:0000313" key="2">
    <source>
        <dbReference type="EMBL" id="KAB8226717.1"/>
    </source>
</evidence>
<gene>
    <name evidence="2" type="ORF">BDV33DRAFT_197707</name>
</gene>